<comment type="caution">
    <text evidence="2">The sequence shown here is derived from an EMBL/GenBank/DDBJ whole genome shotgun (WGS) entry which is preliminary data.</text>
</comment>
<proteinExistence type="predicted"/>
<organism evidence="2 3">
    <name type="scientific">Liparis tanakae</name>
    <name type="common">Tanaka's snailfish</name>
    <dbReference type="NCBI Taxonomy" id="230148"/>
    <lineage>
        <taxon>Eukaryota</taxon>
        <taxon>Metazoa</taxon>
        <taxon>Chordata</taxon>
        <taxon>Craniata</taxon>
        <taxon>Vertebrata</taxon>
        <taxon>Euteleostomi</taxon>
        <taxon>Actinopterygii</taxon>
        <taxon>Neopterygii</taxon>
        <taxon>Teleostei</taxon>
        <taxon>Neoteleostei</taxon>
        <taxon>Acanthomorphata</taxon>
        <taxon>Eupercaria</taxon>
        <taxon>Perciformes</taxon>
        <taxon>Cottioidei</taxon>
        <taxon>Cottales</taxon>
        <taxon>Liparidae</taxon>
        <taxon>Liparis</taxon>
    </lineage>
</organism>
<feature type="compositionally biased region" description="Polar residues" evidence="1">
    <location>
        <begin position="38"/>
        <end position="53"/>
    </location>
</feature>
<keyword evidence="3" id="KW-1185">Reference proteome</keyword>
<gene>
    <name evidence="2" type="ORF">EYF80_035924</name>
</gene>
<reference evidence="2 3" key="1">
    <citation type="submission" date="2019-03" db="EMBL/GenBank/DDBJ databases">
        <title>First draft genome of Liparis tanakae, snailfish: a comprehensive survey of snailfish specific genes.</title>
        <authorList>
            <person name="Kim W."/>
            <person name="Song I."/>
            <person name="Jeong J.-H."/>
            <person name="Kim D."/>
            <person name="Kim S."/>
            <person name="Ryu S."/>
            <person name="Song J.Y."/>
            <person name="Lee S.K."/>
        </authorList>
    </citation>
    <scope>NUCLEOTIDE SEQUENCE [LARGE SCALE GENOMIC DNA]</scope>
    <source>
        <tissue evidence="2">Muscle</tissue>
    </source>
</reference>
<sequence>MSCCNTRAWPNSQELACGLLKQDSLRVNQACRANSLAIQTETRAPSPAASTTRTRQRPVQLRTAQRRDIPGRREIQRL</sequence>
<name>A0A4Z2GM32_9TELE</name>
<evidence type="ECO:0000313" key="2">
    <source>
        <dbReference type="EMBL" id="TNN53863.1"/>
    </source>
</evidence>
<evidence type="ECO:0000256" key="1">
    <source>
        <dbReference type="SAM" id="MobiDB-lite"/>
    </source>
</evidence>
<dbReference type="Proteomes" id="UP000314294">
    <property type="component" value="Unassembled WGS sequence"/>
</dbReference>
<protein>
    <submittedName>
        <fullName evidence="2">Uncharacterized protein</fullName>
    </submittedName>
</protein>
<feature type="compositionally biased region" description="Basic and acidic residues" evidence="1">
    <location>
        <begin position="65"/>
        <end position="78"/>
    </location>
</feature>
<accession>A0A4Z2GM32</accession>
<dbReference type="AlphaFoldDB" id="A0A4Z2GM32"/>
<feature type="region of interest" description="Disordered" evidence="1">
    <location>
        <begin position="38"/>
        <end position="78"/>
    </location>
</feature>
<dbReference type="EMBL" id="SRLO01000503">
    <property type="protein sequence ID" value="TNN53863.1"/>
    <property type="molecule type" value="Genomic_DNA"/>
</dbReference>
<evidence type="ECO:0000313" key="3">
    <source>
        <dbReference type="Proteomes" id="UP000314294"/>
    </source>
</evidence>